<dbReference type="Gene3D" id="3.40.50.2000">
    <property type="entry name" value="Glycogen Phosphorylase B"/>
    <property type="match status" value="2"/>
</dbReference>
<evidence type="ECO:0000313" key="2">
    <source>
        <dbReference type="EMBL" id="QNN68717.1"/>
    </source>
</evidence>
<dbReference type="Proteomes" id="UP000515804">
    <property type="component" value="Chromosome"/>
</dbReference>
<organism evidence="2 3">
    <name type="scientific">Thermomonas carbonis</name>
    <dbReference type="NCBI Taxonomy" id="1463158"/>
    <lineage>
        <taxon>Bacteria</taxon>
        <taxon>Pseudomonadati</taxon>
        <taxon>Pseudomonadota</taxon>
        <taxon>Gammaproteobacteria</taxon>
        <taxon>Lysobacterales</taxon>
        <taxon>Lysobacteraceae</taxon>
        <taxon>Thermomonas</taxon>
    </lineage>
</organism>
<dbReference type="CDD" id="cd03801">
    <property type="entry name" value="GT4_PimA-like"/>
    <property type="match status" value="1"/>
</dbReference>
<name>A0A7G9SLJ2_9GAMM</name>
<dbReference type="AlphaFoldDB" id="A0A7G9SLJ2"/>
<dbReference type="InterPro" id="IPR050194">
    <property type="entry name" value="Glycosyltransferase_grp1"/>
</dbReference>
<evidence type="ECO:0000313" key="3">
    <source>
        <dbReference type="Proteomes" id="UP000515804"/>
    </source>
</evidence>
<keyword evidence="2" id="KW-0808">Transferase</keyword>
<keyword evidence="3" id="KW-1185">Reference proteome</keyword>
<dbReference type="PANTHER" id="PTHR45947">
    <property type="entry name" value="SULFOQUINOVOSYL TRANSFERASE SQD2"/>
    <property type="match status" value="1"/>
</dbReference>
<reference evidence="2 3" key="1">
    <citation type="submission" date="2020-08" db="EMBL/GenBank/DDBJ databases">
        <title>Genome sequence of Thermomonas carbonis KCTC 42013T.</title>
        <authorList>
            <person name="Hyun D.-W."/>
            <person name="Bae J.-W."/>
        </authorList>
    </citation>
    <scope>NUCLEOTIDE SEQUENCE [LARGE SCALE GENOMIC DNA]</scope>
    <source>
        <strain evidence="2 3">KCTC 42013</strain>
    </source>
</reference>
<gene>
    <name evidence="2" type="ORF">H9L16_08100</name>
</gene>
<proteinExistence type="predicted"/>
<protein>
    <submittedName>
        <fullName evidence="2">Glycosyltransferase family 4 protein</fullName>
    </submittedName>
</protein>
<dbReference type="Pfam" id="PF13439">
    <property type="entry name" value="Glyco_transf_4"/>
    <property type="match status" value="1"/>
</dbReference>
<accession>A0A7G9SLJ2</accession>
<dbReference type="InterPro" id="IPR028098">
    <property type="entry name" value="Glyco_trans_4-like_N"/>
</dbReference>
<dbReference type="PANTHER" id="PTHR45947:SF3">
    <property type="entry name" value="SULFOQUINOVOSYL TRANSFERASE SQD2"/>
    <property type="match status" value="1"/>
</dbReference>
<dbReference type="EMBL" id="CP060719">
    <property type="protein sequence ID" value="QNN68717.1"/>
    <property type="molecule type" value="Genomic_DNA"/>
</dbReference>
<dbReference type="KEGG" id="tcn:H9L16_08100"/>
<evidence type="ECO:0000259" key="1">
    <source>
        <dbReference type="Pfam" id="PF13439"/>
    </source>
</evidence>
<feature type="domain" description="Glycosyltransferase subfamily 4-like N-terminal" evidence="1">
    <location>
        <begin position="1"/>
        <end position="173"/>
    </location>
</feature>
<sequence length="360" mass="40728">MEIVVQQQAQGLIRNGYEVRIISSLWQSKQQRETEKEGIEVLRVPTWHVIEDTLFIPFPIFSPRFVVDAWRQIRSADVVHIHDVFYMSSWISAALAKVARKPMLLTQHVAIVEHPSRFVMWVQRVVYATAGRLIFGSARKIVAYNRNVRDFLLSRGINEKKILWLTNGIDVRRFRPPAEGERAAIRAQFRLPLDRPLILFVGRLVEKKGVQILLNAKDPSFDLVFAGPGPVPEDGLMEGVHWLGPLDQAQTAELYRSCDVFAFPAVGEIFTLAMQEAMASQLPVITTDDAAYTNNEMADGLILCPRQAEEFNKAIVTLLSDPKLVLEMGLRCRQTALRHFDWDANFSSLKDAYAEVSAAG</sequence>
<dbReference type="SUPFAM" id="SSF53756">
    <property type="entry name" value="UDP-Glycosyltransferase/glycogen phosphorylase"/>
    <property type="match status" value="1"/>
</dbReference>
<dbReference type="Pfam" id="PF13692">
    <property type="entry name" value="Glyco_trans_1_4"/>
    <property type="match status" value="1"/>
</dbReference>
<dbReference type="GO" id="GO:0016758">
    <property type="term" value="F:hexosyltransferase activity"/>
    <property type="evidence" value="ECO:0007669"/>
    <property type="project" value="TreeGrafter"/>
</dbReference>
<dbReference type="RefSeq" id="WP_187551227.1">
    <property type="nucleotide sequence ID" value="NZ_BMZL01000002.1"/>
</dbReference>